<protein>
    <submittedName>
        <fullName evidence="3">DNA binding protein, putative</fullName>
    </submittedName>
</protein>
<evidence type="ECO:0000259" key="1">
    <source>
        <dbReference type="Pfam" id="PF25334"/>
    </source>
</evidence>
<evidence type="ECO:0000313" key="3">
    <source>
        <dbReference type="EMBL" id="EEF35141.1"/>
    </source>
</evidence>
<dbReference type="Pfam" id="PF25334">
    <property type="entry name" value="C2_GRDP"/>
    <property type="match status" value="1"/>
</dbReference>
<organism evidence="3 4">
    <name type="scientific">Ricinus communis</name>
    <name type="common">Castor bean</name>
    <dbReference type="NCBI Taxonomy" id="3988"/>
    <lineage>
        <taxon>Eukaryota</taxon>
        <taxon>Viridiplantae</taxon>
        <taxon>Streptophyta</taxon>
        <taxon>Embryophyta</taxon>
        <taxon>Tracheophyta</taxon>
        <taxon>Spermatophyta</taxon>
        <taxon>Magnoliopsida</taxon>
        <taxon>eudicotyledons</taxon>
        <taxon>Gunneridae</taxon>
        <taxon>Pentapetalae</taxon>
        <taxon>rosids</taxon>
        <taxon>fabids</taxon>
        <taxon>Malpighiales</taxon>
        <taxon>Euphorbiaceae</taxon>
        <taxon>Acalyphoideae</taxon>
        <taxon>Acalypheae</taxon>
        <taxon>Ricinus</taxon>
    </lineage>
</organism>
<keyword evidence="4" id="KW-1185">Reference proteome</keyword>
<reference evidence="4" key="1">
    <citation type="journal article" date="2010" name="Nat. Biotechnol.">
        <title>Draft genome sequence of the oilseed species Ricinus communis.</title>
        <authorList>
            <person name="Chan A.P."/>
            <person name="Crabtree J."/>
            <person name="Zhao Q."/>
            <person name="Lorenzi H."/>
            <person name="Orvis J."/>
            <person name="Puiu D."/>
            <person name="Melake-Berhan A."/>
            <person name="Jones K.M."/>
            <person name="Redman J."/>
            <person name="Chen G."/>
            <person name="Cahoon E.B."/>
            <person name="Gedil M."/>
            <person name="Stanke M."/>
            <person name="Haas B.J."/>
            <person name="Wortman J.R."/>
            <person name="Fraser-Liggett C.M."/>
            <person name="Ravel J."/>
            <person name="Rabinowicz P.D."/>
        </authorList>
    </citation>
    <scope>NUCLEOTIDE SEQUENCE [LARGE SCALE GENOMIC DNA]</scope>
    <source>
        <strain evidence="4">cv. Hale</strain>
    </source>
</reference>
<proteinExistence type="predicted"/>
<dbReference type="InterPro" id="IPR057458">
    <property type="entry name" value="GRDP_C2"/>
</dbReference>
<dbReference type="FunCoup" id="B9SMJ6">
    <property type="interactions" value="986"/>
</dbReference>
<accession>B9SMJ6</accession>
<name>B9SMJ6_RICCO</name>
<feature type="domain" description="GRDP C2" evidence="1">
    <location>
        <begin position="323"/>
        <end position="455"/>
    </location>
</feature>
<dbReference type="Pfam" id="PF25335">
    <property type="entry name" value="GRDP_C"/>
    <property type="match status" value="1"/>
</dbReference>
<dbReference type="GO" id="GO:0071470">
    <property type="term" value="P:cellular response to osmotic stress"/>
    <property type="evidence" value="ECO:0000318"/>
    <property type="project" value="GO_Central"/>
</dbReference>
<dbReference type="Proteomes" id="UP000008311">
    <property type="component" value="Unassembled WGS sequence"/>
</dbReference>
<evidence type="ECO:0000313" key="4">
    <source>
        <dbReference type="Proteomes" id="UP000008311"/>
    </source>
</evidence>
<dbReference type="InterPro" id="IPR057518">
    <property type="entry name" value="GRDP_C"/>
</dbReference>
<dbReference type="InParanoid" id="B9SMJ6"/>
<gene>
    <name evidence="3" type="ORF">RCOM_0230330</name>
</gene>
<sequence length="871" mass="94726">MEKEQELVWVEAQKIGISIDLLAAAKQQLLFLAAVDKNRWLYDGPTLDHAIYRYNVCWLPLLAKHSESPVFEGPLVIPLDCEWVWHCHRLNPVRYKNDCEEFYGRILDYSNVVSSLKGICRKHTEEIWSRMYPDEPYDFDLRKVYCATNEKTLGVEKCTTYDLVSAVKRQSPFYYQVSRPHVSNDIFLEEAVNRYKGFLYLIKRNIEQSVRRFCVPTYDIDLIWHTHQLHPISYCKDLSEALGKILEHDDMDSDRTKGKKLDVGFSGTTKQWEETFGTRYWKAGAMYRGSGPSPLTITSLLPNILRKDVLAPNEIQKIIQLPEVKIVEVLLEIVGIKNLPEGLKGSLFVTFSKKQPDVFFNVKRKLTILSESGEKQVASFQCEPKGELLFELVTCSPSNLLLTKAFKTMGTSSLSLHDFLNPVSKLSVEKWVELLPSSGNLSSKPIRLRIAVSSTAPVQAPHVLHMVHSRSLLKNSCLFPIPGRVQYAKSWTHIVDENGTEIISLNMRDSTKEKAKDKSIQKKQVIGAMTSGETLALAEYVGTWWSLLDSQWCLQLIAKSSEDGHVLELMGSRMVIIFFPPHFPLKESSLFIVNAFLFIIFLFNHRQSEHLVLHHTLVEFSTEDPYGKAMALLNLKSGTVKVKEEWLVLPMIISAFILANILKNEGYGGFILRGGSLKELDGDVEKVSGLHEEAEQINQSNSTEVIARLNVDAVKSGGCGGGCGSGCRHMVKSGGCGSGCGGGCGGCGSMVNSGGCGSGCGGGCGGCGSMVNSGGCGSGCGGGCGGCGSMVNSGGCGSGCGGGCGGCGSMVNSGGGGSFALGNMVESGGCGGCGGSSSNNNPTFESTVGNSPIEACPKDSSIHVTEAVVVA</sequence>
<evidence type="ECO:0000259" key="2">
    <source>
        <dbReference type="Pfam" id="PF25335"/>
    </source>
</evidence>
<dbReference type="eggNOG" id="ENOG502QRQZ">
    <property type="taxonomic scope" value="Eukaryota"/>
</dbReference>
<dbReference type="PANTHER" id="PTHR34365:SF7">
    <property type="entry name" value="GLYCINE-RICH DOMAIN-CONTAINING PROTEIN 1"/>
    <property type="match status" value="1"/>
</dbReference>
<dbReference type="STRING" id="3988.B9SMJ6"/>
<dbReference type="PANTHER" id="PTHR34365">
    <property type="entry name" value="ENOLASE (DUF1399)"/>
    <property type="match status" value="1"/>
</dbReference>
<dbReference type="AlphaFoldDB" id="B9SMJ6"/>
<dbReference type="EMBL" id="EQ974036">
    <property type="protein sequence ID" value="EEF35141.1"/>
    <property type="molecule type" value="Genomic_DNA"/>
</dbReference>
<dbReference type="InterPro" id="IPR009836">
    <property type="entry name" value="GRDP-like"/>
</dbReference>
<dbReference type="Pfam" id="PF07173">
    <property type="entry name" value="GRDP-like"/>
    <property type="match status" value="1"/>
</dbReference>
<feature type="domain" description="GRPD C-terminal" evidence="2">
    <location>
        <begin position="494"/>
        <end position="642"/>
    </location>
</feature>